<feature type="transmembrane region" description="Helical" evidence="1">
    <location>
        <begin position="60"/>
        <end position="77"/>
    </location>
</feature>
<evidence type="ECO:0000313" key="3">
    <source>
        <dbReference type="Proteomes" id="UP000613743"/>
    </source>
</evidence>
<dbReference type="Proteomes" id="UP000613743">
    <property type="component" value="Unassembled WGS sequence"/>
</dbReference>
<organism evidence="2 3">
    <name type="scientific">Shewanella gelidii</name>
    <dbReference type="NCBI Taxonomy" id="1642821"/>
    <lineage>
        <taxon>Bacteria</taxon>
        <taxon>Pseudomonadati</taxon>
        <taxon>Pseudomonadota</taxon>
        <taxon>Gammaproteobacteria</taxon>
        <taxon>Alteromonadales</taxon>
        <taxon>Shewanellaceae</taxon>
        <taxon>Shewanella</taxon>
    </lineage>
</organism>
<name>A0A917JY00_9GAMM</name>
<comment type="caution">
    <text evidence="2">The sequence shown here is derived from an EMBL/GenBank/DDBJ whole genome shotgun (WGS) entry which is preliminary data.</text>
</comment>
<reference evidence="2" key="2">
    <citation type="submission" date="2020-09" db="EMBL/GenBank/DDBJ databases">
        <authorList>
            <person name="Sun Q."/>
            <person name="Ohkuma M."/>
        </authorList>
    </citation>
    <scope>NUCLEOTIDE SEQUENCE</scope>
    <source>
        <strain evidence="2">JCM 30804</strain>
    </source>
</reference>
<reference evidence="2" key="1">
    <citation type="journal article" date="2014" name="Int. J. Syst. Evol. Microbiol.">
        <title>Complete genome sequence of Corynebacterium casei LMG S-19264T (=DSM 44701T), isolated from a smear-ripened cheese.</title>
        <authorList>
            <consortium name="US DOE Joint Genome Institute (JGI-PGF)"/>
            <person name="Walter F."/>
            <person name="Albersmeier A."/>
            <person name="Kalinowski J."/>
            <person name="Ruckert C."/>
        </authorList>
    </citation>
    <scope>NUCLEOTIDE SEQUENCE</scope>
    <source>
        <strain evidence="2">JCM 30804</strain>
    </source>
</reference>
<keyword evidence="1" id="KW-0472">Membrane</keyword>
<evidence type="ECO:0000313" key="2">
    <source>
        <dbReference type="EMBL" id="GGI89670.1"/>
    </source>
</evidence>
<dbReference type="AlphaFoldDB" id="A0A917JY00"/>
<evidence type="ECO:0000256" key="1">
    <source>
        <dbReference type="SAM" id="Phobius"/>
    </source>
</evidence>
<evidence type="ECO:0008006" key="4">
    <source>
        <dbReference type="Google" id="ProtNLM"/>
    </source>
</evidence>
<keyword evidence="3" id="KW-1185">Reference proteome</keyword>
<dbReference type="EMBL" id="BMPZ01000010">
    <property type="protein sequence ID" value="GGI89670.1"/>
    <property type="molecule type" value="Genomic_DNA"/>
</dbReference>
<accession>A0A917JY00</accession>
<protein>
    <recommendedName>
        <fullName evidence="4">DUF3379 domain-containing protein</fullName>
    </recommendedName>
</protein>
<proteinExistence type="predicted"/>
<keyword evidence="1" id="KW-1133">Transmembrane helix</keyword>
<keyword evidence="1" id="KW-0812">Transmembrane</keyword>
<gene>
    <name evidence="2" type="ORF">GCM10009332_28770</name>
</gene>
<sequence length="213" mass="24007">MKKSVFEPRQQNTVKLKDAAKAHFEQSQMDPQQLQRLSAYLKPETQATDQAPNWKSSLKWLGMLASALLLVMAWVFMPQSPNFSEMIATEVAMNHLNMKPLEVKTNQVASLRQYFTELDFSITKTSRKIFDDKTMLGGRYCSIQGVTAAQIRYEMADSVQSATLYEVGYNPDVHGEQPDIDVGESPKRLTINGVDVEIWVEKGLLMAQAKSAI</sequence>
<dbReference type="RefSeq" id="WP_188922188.1">
    <property type="nucleotide sequence ID" value="NZ_BMPZ01000010.1"/>
</dbReference>